<dbReference type="EMBL" id="JAYGJQ010000001">
    <property type="protein sequence ID" value="MEA9355981.1"/>
    <property type="molecule type" value="Genomic_DNA"/>
</dbReference>
<comment type="caution">
    <text evidence="1">The sequence shown here is derived from an EMBL/GenBank/DDBJ whole genome shotgun (WGS) entry which is preliminary data.</text>
</comment>
<proteinExistence type="predicted"/>
<reference evidence="1 2" key="1">
    <citation type="submission" date="2023-11" db="EMBL/GenBank/DDBJ databases">
        <title>A Novel Polar Bacteriovorax (B. antarcticus) Isolated from the Biocrust in Antarctica.</title>
        <authorList>
            <person name="Mun W."/>
            <person name="Choi S.Y."/>
            <person name="Mitchell R.J."/>
        </authorList>
    </citation>
    <scope>NUCLEOTIDE SEQUENCE [LARGE SCALE GENOMIC DNA]</scope>
    <source>
        <strain evidence="1 2">PP10</strain>
    </source>
</reference>
<dbReference type="RefSeq" id="WP_323575625.1">
    <property type="nucleotide sequence ID" value="NZ_JAYGJQ010000001.1"/>
</dbReference>
<dbReference type="Proteomes" id="UP001302274">
    <property type="component" value="Unassembled WGS sequence"/>
</dbReference>
<gene>
    <name evidence="1" type="ORF">SHI21_07210</name>
</gene>
<accession>A0ABU5VSK4</accession>
<name>A0ABU5VSK4_9BACT</name>
<keyword evidence="2" id="KW-1185">Reference proteome</keyword>
<evidence type="ECO:0000313" key="1">
    <source>
        <dbReference type="EMBL" id="MEA9355981.1"/>
    </source>
</evidence>
<evidence type="ECO:0000313" key="2">
    <source>
        <dbReference type="Proteomes" id="UP001302274"/>
    </source>
</evidence>
<protein>
    <submittedName>
        <fullName evidence="1">Uncharacterized protein</fullName>
    </submittedName>
</protein>
<sequence length="53" mass="6154">MKLILILLGRFLNPYQSIAGEGEAKEYYQLNFDLFPWSITFWGDELNLSITPS</sequence>
<organism evidence="1 2">
    <name type="scientific">Bacteriovorax antarcticus</name>
    <dbReference type="NCBI Taxonomy" id="3088717"/>
    <lineage>
        <taxon>Bacteria</taxon>
        <taxon>Pseudomonadati</taxon>
        <taxon>Bdellovibrionota</taxon>
        <taxon>Bacteriovoracia</taxon>
        <taxon>Bacteriovoracales</taxon>
        <taxon>Bacteriovoracaceae</taxon>
        <taxon>Bacteriovorax</taxon>
    </lineage>
</organism>